<name>A0A813H430_POLGL</name>
<feature type="transmembrane region" description="Helical" evidence="2">
    <location>
        <begin position="20"/>
        <end position="42"/>
    </location>
</feature>
<keyword evidence="2" id="KW-0472">Membrane</keyword>
<feature type="non-terminal residue" evidence="3">
    <location>
        <position position="1"/>
    </location>
</feature>
<feature type="region of interest" description="Disordered" evidence="1">
    <location>
        <begin position="90"/>
        <end position="124"/>
    </location>
</feature>
<sequence>LVLVEAFPPSRIEGFLSRAAAFAAGLLAAASLTVTSVCDLLADPFAPAAEELAQQRAQWDFVGWAHLKELPHVLGVFLLLQLIDGPCRSDPSKRGDTNNNKNSNNNNKNKNNNNTNKNIDSDNHQSHTWSALSAMARLCPGVNAAHIFVIDFVVGFAHDRPAELSVVTLMGFALANGLIAFVIALLVHLFVVAPCDNVVRRIWSAR</sequence>
<evidence type="ECO:0000313" key="3">
    <source>
        <dbReference type="EMBL" id="CAE8632554.1"/>
    </source>
</evidence>
<proteinExistence type="predicted"/>
<feature type="transmembrane region" description="Helical" evidence="2">
    <location>
        <begin position="169"/>
        <end position="193"/>
    </location>
</feature>
<evidence type="ECO:0000313" key="4">
    <source>
        <dbReference type="Proteomes" id="UP000654075"/>
    </source>
</evidence>
<organism evidence="3 4">
    <name type="scientific">Polarella glacialis</name>
    <name type="common">Dinoflagellate</name>
    <dbReference type="NCBI Taxonomy" id="89957"/>
    <lineage>
        <taxon>Eukaryota</taxon>
        <taxon>Sar</taxon>
        <taxon>Alveolata</taxon>
        <taxon>Dinophyceae</taxon>
        <taxon>Suessiales</taxon>
        <taxon>Suessiaceae</taxon>
        <taxon>Polarella</taxon>
    </lineage>
</organism>
<accession>A0A813H430</accession>
<keyword evidence="4" id="KW-1185">Reference proteome</keyword>
<gene>
    <name evidence="3" type="ORF">PGLA1383_LOCUS48501</name>
</gene>
<comment type="caution">
    <text evidence="3">The sequence shown here is derived from an EMBL/GenBank/DDBJ whole genome shotgun (WGS) entry which is preliminary data.</text>
</comment>
<keyword evidence="2" id="KW-0812">Transmembrane</keyword>
<evidence type="ECO:0000256" key="2">
    <source>
        <dbReference type="SAM" id="Phobius"/>
    </source>
</evidence>
<protein>
    <submittedName>
        <fullName evidence="3">Uncharacterized protein</fullName>
    </submittedName>
</protein>
<feature type="transmembrane region" description="Helical" evidence="2">
    <location>
        <begin position="138"/>
        <end position="157"/>
    </location>
</feature>
<keyword evidence="2" id="KW-1133">Transmembrane helix</keyword>
<reference evidence="3" key="1">
    <citation type="submission" date="2021-02" db="EMBL/GenBank/DDBJ databases">
        <authorList>
            <person name="Dougan E. K."/>
            <person name="Rhodes N."/>
            <person name="Thang M."/>
            <person name="Chan C."/>
        </authorList>
    </citation>
    <scope>NUCLEOTIDE SEQUENCE</scope>
</reference>
<evidence type="ECO:0000256" key="1">
    <source>
        <dbReference type="SAM" id="MobiDB-lite"/>
    </source>
</evidence>
<dbReference type="Proteomes" id="UP000654075">
    <property type="component" value="Unassembled WGS sequence"/>
</dbReference>
<feature type="compositionally biased region" description="Low complexity" evidence="1">
    <location>
        <begin position="98"/>
        <end position="118"/>
    </location>
</feature>
<dbReference type="EMBL" id="CAJNNV010030451">
    <property type="protein sequence ID" value="CAE8632554.1"/>
    <property type="molecule type" value="Genomic_DNA"/>
</dbReference>
<dbReference type="AlphaFoldDB" id="A0A813H430"/>